<evidence type="ECO:0000256" key="7">
    <source>
        <dbReference type="ARBA" id="ARBA00022777"/>
    </source>
</evidence>
<dbReference type="PANTHER" id="PTHR45528:SF8">
    <property type="entry name" value="HISTIDINE KINASE"/>
    <property type="match status" value="1"/>
</dbReference>
<dbReference type="AlphaFoldDB" id="Q97KQ4"/>
<dbReference type="STRING" id="272562.CA_C0863"/>
<protein>
    <recommendedName>
        <fullName evidence="3">histidine kinase</fullName>
        <ecNumber evidence="3">2.7.13.3</ecNumber>
    </recommendedName>
</protein>
<evidence type="ECO:0000256" key="6">
    <source>
        <dbReference type="ARBA" id="ARBA00022692"/>
    </source>
</evidence>
<dbReference type="CDD" id="cd00075">
    <property type="entry name" value="HATPase"/>
    <property type="match status" value="1"/>
</dbReference>
<dbReference type="GO" id="GO:0005886">
    <property type="term" value="C:plasma membrane"/>
    <property type="evidence" value="ECO:0007669"/>
    <property type="project" value="TreeGrafter"/>
</dbReference>
<feature type="domain" description="Histidine kinase" evidence="11">
    <location>
        <begin position="88"/>
        <end position="281"/>
    </location>
</feature>
<dbReference type="SUPFAM" id="SSF47384">
    <property type="entry name" value="Homodimeric domain of signal transducing histidine kinase"/>
    <property type="match status" value="1"/>
</dbReference>
<dbReference type="InterPro" id="IPR036097">
    <property type="entry name" value="HisK_dim/P_sf"/>
</dbReference>
<keyword evidence="7 12" id="KW-0418">Kinase</keyword>
<dbReference type="PIR" id="D97006">
    <property type="entry name" value="D97006"/>
</dbReference>
<organism evidence="12 13">
    <name type="scientific">Clostridium acetobutylicum (strain ATCC 824 / DSM 792 / JCM 1419 / IAM 19013 / LMG 5710 / NBRC 13948 / NRRL B-527 / VKM B-1787 / 2291 / W)</name>
    <dbReference type="NCBI Taxonomy" id="272562"/>
    <lineage>
        <taxon>Bacteria</taxon>
        <taxon>Bacillati</taxon>
        <taxon>Bacillota</taxon>
        <taxon>Clostridia</taxon>
        <taxon>Eubacteriales</taxon>
        <taxon>Clostridiaceae</taxon>
        <taxon>Clostridium</taxon>
    </lineage>
</organism>
<keyword evidence="4" id="KW-0597">Phosphoprotein</keyword>
<evidence type="ECO:0000256" key="10">
    <source>
        <dbReference type="ARBA" id="ARBA00023136"/>
    </source>
</evidence>
<evidence type="ECO:0000256" key="2">
    <source>
        <dbReference type="ARBA" id="ARBA00004141"/>
    </source>
</evidence>
<evidence type="ECO:0000256" key="5">
    <source>
        <dbReference type="ARBA" id="ARBA00022679"/>
    </source>
</evidence>
<name>Q97KQ4_CLOAB</name>
<dbReference type="InterPro" id="IPR003594">
    <property type="entry name" value="HATPase_dom"/>
</dbReference>
<evidence type="ECO:0000313" key="13">
    <source>
        <dbReference type="Proteomes" id="UP000000814"/>
    </source>
</evidence>
<dbReference type="SUPFAM" id="SSF55874">
    <property type="entry name" value="ATPase domain of HSP90 chaperone/DNA topoisomerase II/histidine kinase"/>
    <property type="match status" value="1"/>
</dbReference>
<dbReference type="Gene3D" id="3.30.565.10">
    <property type="entry name" value="Histidine kinase-like ATPase, C-terminal domain"/>
    <property type="match status" value="1"/>
</dbReference>
<comment type="catalytic activity">
    <reaction evidence="1">
        <text>ATP + protein L-histidine = ADP + protein N-phospho-L-histidine.</text>
        <dbReference type="EC" id="2.7.13.3"/>
    </reaction>
</comment>
<sequence length="300" mass="34620">MIFLLFLLIIFSTGLLVRDYLVSKELKVMTEKLEHINRDNCDEKLKISLLNKKIEKLSKSINETLYAKSNCEAEKKKSENRLRQAISDMSHDLRTPLTAIKGYIKFLKEDNLENYQKRDYIEVIEKRAETLEVLLNDFYRLSLIDSPNFKLNIERINLSRTLEEVMFSRYVDFKSSGIEPKISICENLYIAADQSALERIIDNLITNSVRYAKSYIELELKIKEDTVILKISNNAMNLEGCTNENIFDRFYIADKTRSGNGTGLGLSIAKELTEKMGGQINANILNDKIDVCVKFMLLKS</sequence>
<accession>Q97KQ4</accession>
<dbReference type="RefSeq" id="WP_010964181.1">
    <property type="nucleotide sequence ID" value="NC_003030.1"/>
</dbReference>
<dbReference type="SMART" id="SM00388">
    <property type="entry name" value="HisKA"/>
    <property type="match status" value="1"/>
</dbReference>
<dbReference type="KEGG" id="cac:CA_C0863"/>
<keyword evidence="5" id="KW-0808">Transferase</keyword>
<reference evidence="12 13" key="1">
    <citation type="journal article" date="2001" name="J. Bacteriol.">
        <title>Genome sequence and comparative analysis of the solvent-producing bacterium Clostridium acetobutylicum.</title>
        <authorList>
            <person name="Nolling J."/>
            <person name="Breton G."/>
            <person name="Omelchenko M.V."/>
            <person name="Makarova K.S."/>
            <person name="Zeng Q."/>
            <person name="Gibson R."/>
            <person name="Lee H.M."/>
            <person name="Dubois J."/>
            <person name="Qiu D."/>
            <person name="Hitti J."/>
            <person name="Wolf Y.I."/>
            <person name="Tatusov R.L."/>
            <person name="Sabathe F."/>
            <person name="Doucette-Stamm L."/>
            <person name="Soucaille P."/>
            <person name="Daly M.J."/>
            <person name="Bennett G.N."/>
            <person name="Koonin E.V."/>
            <person name="Smith D.R."/>
        </authorList>
    </citation>
    <scope>NUCLEOTIDE SEQUENCE [LARGE SCALE GENOMIC DNA]</scope>
    <source>
        <strain evidence="13">ATCC 824 / DSM 792 / JCM 1419 / LMG 5710 / VKM B-1787</strain>
    </source>
</reference>
<gene>
    <name evidence="12" type="ordered locus">CA_C0863</name>
</gene>
<dbReference type="SMART" id="SM00387">
    <property type="entry name" value="HATPase_c"/>
    <property type="match status" value="1"/>
</dbReference>
<dbReference type="OrthoDB" id="9792991at2"/>
<dbReference type="GO" id="GO:0000155">
    <property type="term" value="F:phosphorelay sensor kinase activity"/>
    <property type="evidence" value="ECO:0007669"/>
    <property type="project" value="InterPro"/>
</dbReference>
<dbReference type="InterPro" id="IPR005467">
    <property type="entry name" value="His_kinase_dom"/>
</dbReference>
<dbReference type="Proteomes" id="UP000000814">
    <property type="component" value="Chromosome"/>
</dbReference>
<dbReference type="InterPro" id="IPR036890">
    <property type="entry name" value="HATPase_C_sf"/>
</dbReference>
<dbReference type="Pfam" id="PF00512">
    <property type="entry name" value="HisKA"/>
    <property type="match status" value="1"/>
</dbReference>
<dbReference type="EC" id="2.7.13.3" evidence="3"/>
<comment type="subcellular location">
    <subcellularLocation>
        <location evidence="2">Membrane</location>
        <topology evidence="2">Multi-pass membrane protein</topology>
    </subcellularLocation>
</comment>
<keyword evidence="13" id="KW-1185">Reference proteome</keyword>
<dbReference type="PROSITE" id="PS50109">
    <property type="entry name" value="HIS_KIN"/>
    <property type="match status" value="1"/>
</dbReference>
<dbReference type="PRINTS" id="PR00344">
    <property type="entry name" value="BCTRLSENSOR"/>
</dbReference>
<evidence type="ECO:0000256" key="8">
    <source>
        <dbReference type="ARBA" id="ARBA00022989"/>
    </source>
</evidence>
<dbReference type="Pfam" id="PF02518">
    <property type="entry name" value="HATPase_c"/>
    <property type="match status" value="1"/>
</dbReference>
<evidence type="ECO:0000256" key="1">
    <source>
        <dbReference type="ARBA" id="ARBA00000085"/>
    </source>
</evidence>
<dbReference type="GeneID" id="44997374"/>
<evidence type="ECO:0000259" key="11">
    <source>
        <dbReference type="PROSITE" id="PS50109"/>
    </source>
</evidence>
<evidence type="ECO:0000256" key="9">
    <source>
        <dbReference type="ARBA" id="ARBA00023012"/>
    </source>
</evidence>
<dbReference type="EMBL" id="AE001437">
    <property type="protein sequence ID" value="AAK78839.1"/>
    <property type="molecule type" value="Genomic_DNA"/>
</dbReference>
<dbReference type="CDD" id="cd00082">
    <property type="entry name" value="HisKA"/>
    <property type="match status" value="1"/>
</dbReference>
<dbReference type="InterPro" id="IPR003661">
    <property type="entry name" value="HisK_dim/P_dom"/>
</dbReference>
<dbReference type="HOGENOM" id="CLU_000445_89_3_9"/>
<dbReference type="PANTHER" id="PTHR45528">
    <property type="entry name" value="SENSOR HISTIDINE KINASE CPXA"/>
    <property type="match status" value="1"/>
</dbReference>
<keyword evidence="10" id="KW-0472">Membrane</keyword>
<keyword evidence="6" id="KW-0812">Transmembrane</keyword>
<keyword evidence="8" id="KW-1133">Transmembrane helix</keyword>
<dbReference type="InterPro" id="IPR050398">
    <property type="entry name" value="HssS/ArlS-like"/>
</dbReference>
<evidence type="ECO:0000256" key="3">
    <source>
        <dbReference type="ARBA" id="ARBA00012438"/>
    </source>
</evidence>
<evidence type="ECO:0000313" key="12">
    <source>
        <dbReference type="EMBL" id="AAK78839.1"/>
    </source>
</evidence>
<dbReference type="PATRIC" id="fig|272562.8.peg.1073"/>
<dbReference type="InterPro" id="IPR004358">
    <property type="entry name" value="Sig_transdc_His_kin-like_C"/>
</dbReference>
<dbReference type="Gene3D" id="1.10.287.130">
    <property type="match status" value="1"/>
</dbReference>
<dbReference type="eggNOG" id="COG2205">
    <property type="taxonomic scope" value="Bacteria"/>
</dbReference>
<evidence type="ECO:0000256" key="4">
    <source>
        <dbReference type="ARBA" id="ARBA00022553"/>
    </source>
</evidence>
<keyword evidence="9" id="KW-0902">Two-component regulatory system</keyword>
<proteinExistence type="predicted"/>